<dbReference type="GO" id="GO:0007214">
    <property type="term" value="P:gamma-aminobutyric acid signaling pathway"/>
    <property type="evidence" value="ECO:0007669"/>
    <property type="project" value="TreeGrafter"/>
</dbReference>
<dbReference type="PANTHER" id="PTHR10519">
    <property type="entry name" value="GABA-B RECEPTOR"/>
    <property type="match status" value="1"/>
</dbReference>
<keyword evidence="4" id="KW-0807">Transducer</keyword>
<proteinExistence type="predicted"/>
<dbReference type="GO" id="GO:0038039">
    <property type="term" value="C:G protein-coupled receptor heterodimeric complex"/>
    <property type="evidence" value="ECO:0007669"/>
    <property type="project" value="TreeGrafter"/>
</dbReference>
<evidence type="ECO:0000256" key="1">
    <source>
        <dbReference type="ARBA" id="ARBA00023040"/>
    </source>
</evidence>
<dbReference type="Gene3D" id="3.40.50.2300">
    <property type="match status" value="2"/>
</dbReference>
<dbReference type="GO" id="GO:0004965">
    <property type="term" value="F:G protein-coupled GABA receptor activity"/>
    <property type="evidence" value="ECO:0007669"/>
    <property type="project" value="InterPro"/>
</dbReference>
<dbReference type="Proteomes" id="UP000828390">
    <property type="component" value="Unassembled WGS sequence"/>
</dbReference>
<gene>
    <name evidence="5" type="ORF">DPMN_062601</name>
</gene>
<evidence type="ECO:0000256" key="3">
    <source>
        <dbReference type="ARBA" id="ARBA00023180"/>
    </source>
</evidence>
<accession>A0A9D4HIA0</accession>
<keyword evidence="1" id="KW-0297">G-protein coupled receptor</keyword>
<evidence type="ECO:0000256" key="4">
    <source>
        <dbReference type="ARBA" id="ARBA00023224"/>
    </source>
</evidence>
<dbReference type="EMBL" id="JAIWYP010000013">
    <property type="protein sequence ID" value="KAH3719732.1"/>
    <property type="molecule type" value="Genomic_DNA"/>
</dbReference>
<organism evidence="5 6">
    <name type="scientific">Dreissena polymorpha</name>
    <name type="common">Zebra mussel</name>
    <name type="synonym">Mytilus polymorpha</name>
    <dbReference type="NCBI Taxonomy" id="45954"/>
    <lineage>
        <taxon>Eukaryota</taxon>
        <taxon>Metazoa</taxon>
        <taxon>Spiralia</taxon>
        <taxon>Lophotrochozoa</taxon>
        <taxon>Mollusca</taxon>
        <taxon>Bivalvia</taxon>
        <taxon>Autobranchia</taxon>
        <taxon>Heteroconchia</taxon>
        <taxon>Euheterodonta</taxon>
        <taxon>Imparidentia</taxon>
        <taxon>Neoheterodontei</taxon>
        <taxon>Myida</taxon>
        <taxon>Dreissenoidea</taxon>
        <taxon>Dreissenidae</taxon>
        <taxon>Dreissena</taxon>
    </lineage>
</organism>
<protein>
    <submittedName>
        <fullName evidence="5">Uncharacterized protein</fullName>
    </submittedName>
</protein>
<evidence type="ECO:0000313" key="6">
    <source>
        <dbReference type="Proteomes" id="UP000828390"/>
    </source>
</evidence>
<reference evidence="5" key="1">
    <citation type="journal article" date="2019" name="bioRxiv">
        <title>The Genome of the Zebra Mussel, Dreissena polymorpha: A Resource for Invasive Species Research.</title>
        <authorList>
            <person name="McCartney M.A."/>
            <person name="Auch B."/>
            <person name="Kono T."/>
            <person name="Mallez S."/>
            <person name="Zhang Y."/>
            <person name="Obille A."/>
            <person name="Becker A."/>
            <person name="Abrahante J.E."/>
            <person name="Garbe J."/>
            <person name="Badalamenti J.P."/>
            <person name="Herman A."/>
            <person name="Mangelson H."/>
            <person name="Liachko I."/>
            <person name="Sullivan S."/>
            <person name="Sone E.D."/>
            <person name="Koren S."/>
            <person name="Silverstein K.A.T."/>
            <person name="Beckman K.B."/>
            <person name="Gohl D.M."/>
        </authorList>
    </citation>
    <scope>NUCLEOTIDE SEQUENCE</scope>
    <source>
        <strain evidence="5">Duluth1</strain>
        <tissue evidence="5">Whole animal</tissue>
    </source>
</reference>
<evidence type="ECO:0000256" key="2">
    <source>
        <dbReference type="ARBA" id="ARBA00023170"/>
    </source>
</evidence>
<keyword evidence="2" id="KW-0675">Receptor</keyword>
<sequence>MYGKKIVWIFPGWHSENFWQSRLDDIGCTAEQMNAAAEGSFLTSAIFYNPIEERGIANITSTSDGIWSKCAF</sequence>
<comment type="caution">
    <text evidence="5">The sequence shown here is derived from an EMBL/GenBank/DDBJ whole genome shotgun (WGS) entry which is preliminary data.</text>
</comment>
<dbReference type="InterPro" id="IPR002455">
    <property type="entry name" value="GPCR3_GABA-B"/>
</dbReference>
<dbReference type="AlphaFoldDB" id="A0A9D4HIA0"/>
<name>A0A9D4HIA0_DREPO</name>
<dbReference type="PANTHER" id="PTHR10519:SF20">
    <property type="entry name" value="G-PROTEIN COUPLED RECEPTOR 156-RELATED"/>
    <property type="match status" value="1"/>
</dbReference>
<keyword evidence="3" id="KW-0325">Glycoprotein</keyword>
<reference evidence="5" key="2">
    <citation type="submission" date="2020-11" db="EMBL/GenBank/DDBJ databases">
        <authorList>
            <person name="McCartney M.A."/>
            <person name="Auch B."/>
            <person name="Kono T."/>
            <person name="Mallez S."/>
            <person name="Becker A."/>
            <person name="Gohl D.M."/>
            <person name="Silverstein K.A.T."/>
            <person name="Koren S."/>
            <person name="Bechman K.B."/>
            <person name="Herman A."/>
            <person name="Abrahante J.E."/>
            <person name="Garbe J."/>
        </authorList>
    </citation>
    <scope>NUCLEOTIDE SEQUENCE</scope>
    <source>
        <strain evidence="5">Duluth1</strain>
        <tissue evidence="5">Whole animal</tissue>
    </source>
</reference>
<evidence type="ECO:0000313" key="5">
    <source>
        <dbReference type="EMBL" id="KAH3719732.1"/>
    </source>
</evidence>
<keyword evidence="6" id="KW-1185">Reference proteome</keyword>